<dbReference type="Proteomes" id="UP000091857">
    <property type="component" value="Chromosome 4"/>
</dbReference>
<organism evidence="1 2">
    <name type="scientific">Manihot esculenta</name>
    <name type="common">Cassava</name>
    <name type="synonym">Jatropha manihot</name>
    <dbReference type="NCBI Taxonomy" id="3983"/>
    <lineage>
        <taxon>Eukaryota</taxon>
        <taxon>Viridiplantae</taxon>
        <taxon>Streptophyta</taxon>
        <taxon>Embryophyta</taxon>
        <taxon>Tracheophyta</taxon>
        <taxon>Spermatophyta</taxon>
        <taxon>Magnoliopsida</taxon>
        <taxon>eudicotyledons</taxon>
        <taxon>Gunneridae</taxon>
        <taxon>Pentapetalae</taxon>
        <taxon>rosids</taxon>
        <taxon>fabids</taxon>
        <taxon>Malpighiales</taxon>
        <taxon>Euphorbiaceae</taxon>
        <taxon>Crotonoideae</taxon>
        <taxon>Manihoteae</taxon>
        <taxon>Manihot</taxon>
    </lineage>
</organism>
<name>A0ACB7HTP5_MANES</name>
<dbReference type="EMBL" id="CM004390">
    <property type="protein sequence ID" value="KAG8655665.1"/>
    <property type="molecule type" value="Genomic_DNA"/>
</dbReference>
<proteinExistence type="predicted"/>
<accession>A0ACB7HTP5</accession>
<comment type="caution">
    <text evidence="1">The sequence shown here is derived from an EMBL/GenBank/DDBJ whole genome shotgun (WGS) entry which is preliminary data.</text>
</comment>
<reference evidence="2" key="1">
    <citation type="journal article" date="2016" name="Nat. Biotechnol.">
        <title>Sequencing wild and cultivated cassava and related species reveals extensive interspecific hybridization and genetic diversity.</title>
        <authorList>
            <person name="Bredeson J.V."/>
            <person name="Lyons J.B."/>
            <person name="Prochnik S.E."/>
            <person name="Wu G.A."/>
            <person name="Ha C.M."/>
            <person name="Edsinger-Gonzales E."/>
            <person name="Grimwood J."/>
            <person name="Schmutz J."/>
            <person name="Rabbi I.Y."/>
            <person name="Egesi C."/>
            <person name="Nauluvula P."/>
            <person name="Lebot V."/>
            <person name="Ndunguru J."/>
            <person name="Mkamilo G."/>
            <person name="Bart R.S."/>
            <person name="Setter T.L."/>
            <person name="Gleadow R.M."/>
            <person name="Kulakow P."/>
            <person name="Ferguson M.E."/>
            <person name="Rounsley S."/>
            <person name="Rokhsar D.S."/>
        </authorList>
    </citation>
    <scope>NUCLEOTIDE SEQUENCE [LARGE SCALE GENOMIC DNA]</scope>
    <source>
        <strain evidence="2">cv. AM560-2</strain>
    </source>
</reference>
<evidence type="ECO:0000313" key="2">
    <source>
        <dbReference type="Proteomes" id="UP000091857"/>
    </source>
</evidence>
<protein>
    <submittedName>
        <fullName evidence="1">Uncharacterized protein</fullName>
    </submittedName>
</protein>
<evidence type="ECO:0000313" key="1">
    <source>
        <dbReference type="EMBL" id="KAG8655665.1"/>
    </source>
</evidence>
<sequence>MFDHSSMNMKEIFYCLKVVVYELKVNKPLHHTASIEKSPKIHIKFSPFIVQGIKVKPKSLPGQPPLFINKNRTLYSLKLPFQQIFLKLFYKGFKPHITFLMTPKQRSIAHSYSIDDPRAKNFIGRNPLCNESPLAAADSHEVIPLDRDINSMPNLLCNVHHAFASMDDDFSLQLYIATIRI</sequence>
<gene>
    <name evidence="1" type="ORF">MANES_04G060150v8</name>
</gene>
<keyword evidence="2" id="KW-1185">Reference proteome</keyword>